<keyword evidence="1" id="KW-1133">Transmembrane helix</keyword>
<keyword evidence="1" id="KW-0472">Membrane</keyword>
<protein>
    <submittedName>
        <fullName evidence="2">Uncharacterized protein</fullName>
    </submittedName>
</protein>
<evidence type="ECO:0000313" key="3">
    <source>
        <dbReference type="Proteomes" id="UP000256869"/>
    </source>
</evidence>
<organism evidence="2 3">
    <name type="scientific">Cohnella lupini</name>
    <dbReference type="NCBI Taxonomy" id="1294267"/>
    <lineage>
        <taxon>Bacteria</taxon>
        <taxon>Bacillati</taxon>
        <taxon>Bacillota</taxon>
        <taxon>Bacilli</taxon>
        <taxon>Bacillales</taxon>
        <taxon>Paenibacillaceae</taxon>
        <taxon>Cohnella</taxon>
    </lineage>
</organism>
<dbReference type="AlphaFoldDB" id="A0A3D9IC68"/>
<feature type="transmembrane region" description="Helical" evidence="1">
    <location>
        <begin position="45"/>
        <end position="65"/>
    </location>
</feature>
<dbReference type="EMBL" id="QRDY01000007">
    <property type="protein sequence ID" value="RED59374.1"/>
    <property type="molecule type" value="Genomic_DNA"/>
</dbReference>
<proteinExistence type="predicted"/>
<accession>A0A3D9IC68</accession>
<evidence type="ECO:0000256" key="1">
    <source>
        <dbReference type="SAM" id="Phobius"/>
    </source>
</evidence>
<reference evidence="2 3" key="1">
    <citation type="submission" date="2018-07" db="EMBL/GenBank/DDBJ databases">
        <title>Genomic Encyclopedia of Type Strains, Phase III (KMG-III): the genomes of soil and plant-associated and newly described type strains.</title>
        <authorList>
            <person name="Whitman W."/>
        </authorList>
    </citation>
    <scope>NUCLEOTIDE SEQUENCE [LARGE SCALE GENOMIC DNA]</scope>
    <source>
        <strain evidence="2 3">CECT 8236</strain>
    </source>
</reference>
<comment type="caution">
    <text evidence="2">The sequence shown here is derived from an EMBL/GenBank/DDBJ whole genome shotgun (WGS) entry which is preliminary data.</text>
</comment>
<dbReference type="Proteomes" id="UP000256869">
    <property type="component" value="Unassembled WGS sequence"/>
</dbReference>
<keyword evidence="3" id="KW-1185">Reference proteome</keyword>
<keyword evidence="1" id="KW-0812">Transmembrane</keyword>
<sequence length="198" mass="22822">MPFSRNSTLRSILELQIVGPYRILSISAGMLKENARRLNLTNMRYIQSVIIIVLLTNILIPFGGLDDIVAVAQPTQPHDLMKRLENLEPPTPTDIQIPFFQRPFPSKTNPIKDVMRTGNQLPFRLILSEPQWQRPLYREQWHSTYSAGRWSYIPLRLFYAQHRIFATSAVGLSNMYDFLHNLGLSDLNVEEKGASQEE</sequence>
<gene>
    <name evidence="2" type="ORF">DFP95_107213</name>
</gene>
<name>A0A3D9IC68_9BACL</name>
<evidence type="ECO:0000313" key="2">
    <source>
        <dbReference type="EMBL" id="RED59374.1"/>
    </source>
</evidence>